<evidence type="ECO:0000259" key="5">
    <source>
        <dbReference type="PROSITE" id="PS50977"/>
    </source>
</evidence>
<dbReference type="InterPro" id="IPR009057">
    <property type="entry name" value="Homeodomain-like_sf"/>
</dbReference>
<dbReference type="PROSITE" id="PS50977">
    <property type="entry name" value="HTH_TETR_2"/>
    <property type="match status" value="1"/>
</dbReference>
<accession>A0ABP6P7Q8</accession>
<keyword evidence="3" id="KW-0804">Transcription</keyword>
<dbReference type="InterPro" id="IPR050109">
    <property type="entry name" value="HTH-type_TetR-like_transc_reg"/>
</dbReference>
<protein>
    <recommendedName>
        <fullName evidence="5">HTH tetR-type domain-containing protein</fullName>
    </recommendedName>
</protein>
<dbReference type="SUPFAM" id="SSF46689">
    <property type="entry name" value="Homeodomain-like"/>
    <property type="match status" value="1"/>
</dbReference>
<proteinExistence type="predicted"/>
<organism evidence="6 7">
    <name type="scientific">Blastococcus jejuensis</name>
    <dbReference type="NCBI Taxonomy" id="351224"/>
    <lineage>
        <taxon>Bacteria</taxon>
        <taxon>Bacillati</taxon>
        <taxon>Actinomycetota</taxon>
        <taxon>Actinomycetes</taxon>
        <taxon>Geodermatophilales</taxon>
        <taxon>Geodermatophilaceae</taxon>
        <taxon>Blastococcus</taxon>
    </lineage>
</organism>
<dbReference type="Gene3D" id="1.10.357.10">
    <property type="entry name" value="Tetracycline Repressor, domain 2"/>
    <property type="match status" value="1"/>
</dbReference>
<dbReference type="RefSeq" id="WP_344688822.1">
    <property type="nucleotide sequence ID" value="NZ_BAAAVV010000004.1"/>
</dbReference>
<evidence type="ECO:0000313" key="6">
    <source>
        <dbReference type="EMBL" id="GAA3168216.1"/>
    </source>
</evidence>
<dbReference type="PANTHER" id="PTHR30055:SF234">
    <property type="entry name" value="HTH-TYPE TRANSCRIPTIONAL REGULATOR BETI"/>
    <property type="match status" value="1"/>
</dbReference>
<dbReference type="Gene3D" id="1.10.10.60">
    <property type="entry name" value="Homeodomain-like"/>
    <property type="match status" value="1"/>
</dbReference>
<evidence type="ECO:0000256" key="1">
    <source>
        <dbReference type="ARBA" id="ARBA00023015"/>
    </source>
</evidence>
<keyword evidence="1" id="KW-0805">Transcription regulation</keyword>
<sequence length="195" mass="21781">MTSLREAQKRLTRELLLREGLAMFESKGYGATTIDDIAAAAGTTRTTFYMHFPSKAQLLKELIVAVNDILIGSDDPPLAEVVASGDRAQIRTWLSRKIDQWPQIRPYVTAAHEAAASDVEIQEAIDQWFESAIGDIAAGLDRAGRFEPSTRRIRGVLAFGQLEFSSVRWMRHGWDVGRDEALELMTDSWCALLVE</sequence>
<keyword evidence="7" id="KW-1185">Reference proteome</keyword>
<dbReference type="Proteomes" id="UP001499924">
    <property type="component" value="Unassembled WGS sequence"/>
</dbReference>
<evidence type="ECO:0000256" key="2">
    <source>
        <dbReference type="ARBA" id="ARBA00023125"/>
    </source>
</evidence>
<dbReference type="EMBL" id="BAAAVV010000004">
    <property type="protein sequence ID" value="GAA3168216.1"/>
    <property type="molecule type" value="Genomic_DNA"/>
</dbReference>
<comment type="caution">
    <text evidence="6">The sequence shown here is derived from an EMBL/GenBank/DDBJ whole genome shotgun (WGS) entry which is preliminary data.</text>
</comment>
<keyword evidence="2 4" id="KW-0238">DNA-binding</keyword>
<evidence type="ECO:0000256" key="4">
    <source>
        <dbReference type="PROSITE-ProRule" id="PRU00335"/>
    </source>
</evidence>
<dbReference type="Pfam" id="PF00440">
    <property type="entry name" value="TetR_N"/>
    <property type="match status" value="1"/>
</dbReference>
<name>A0ABP6P7Q8_9ACTN</name>
<dbReference type="InterPro" id="IPR001647">
    <property type="entry name" value="HTH_TetR"/>
</dbReference>
<evidence type="ECO:0000313" key="7">
    <source>
        <dbReference type="Proteomes" id="UP001499924"/>
    </source>
</evidence>
<reference evidence="7" key="1">
    <citation type="journal article" date="2019" name="Int. J. Syst. Evol. Microbiol.">
        <title>The Global Catalogue of Microorganisms (GCM) 10K type strain sequencing project: providing services to taxonomists for standard genome sequencing and annotation.</title>
        <authorList>
            <consortium name="The Broad Institute Genomics Platform"/>
            <consortium name="The Broad Institute Genome Sequencing Center for Infectious Disease"/>
            <person name="Wu L."/>
            <person name="Ma J."/>
        </authorList>
    </citation>
    <scope>NUCLEOTIDE SEQUENCE [LARGE SCALE GENOMIC DNA]</scope>
    <source>
        <strain evidence="7">JCM 15614</strain>
    </source>
</reference>
<gene>
    <name evidence="6" type="ORF">GCM10010531_21300</name>
</gene>
<evidence type="ECO:0000256" key="3">
    <source>
        <dbReference type="ARBA" id="ARBA00023163"/>
    </source>
</evidence>
<dbReference type="PRINTS" id="PR00455">
    <property type="entry name" value="HTHTETR"/>
</dbReference>
<feature type="domain" description="HTH tetR-type" evidence="5">
    <location>
        <begin position="10"/>
        <end position="70"/>
    </location>
</feature>
<feature type="DNA-binding region" description="H-T-H motif" evidence="4">
    <location>
        <begin position="33"/>
        <end position="52"/>
    </location>
</feature>
<dbReference type="PANTHER" id="PTHR30055">
    <property type="entry name" value="HTH-TYPE TRANSCRIPTIONAL REGULATOR RUTR"/>
    <property type="match status" value="1"/>
</dbReference>